<dbReference type="Pfam" id="PF20434">
    <property type="entry name" value="BD-FAE"/>
    <property type="match status" value="1"/>
</dbReference>
<dbReference type="EC" id="3.1.1.1" evidence="4"/>
<dbReference type="InterPro" id="IPR050300">
    <property type="entry name" value="GDXG_lipolytic_enzyme"/>
</dbReference>
<dbReference type="OrthoDB" id="265201at2"/>
<dbReference type="InterPro" id="IPR011992">
    <property type="entry name" value="EF-hand-dom_pair"/>
</dbReference>
<evidence type="ECO:0000256" key="1">
    <source>
        <dbReference type="ARBA" id="ARBA00022801"/>
    </source>
</evidence>
<feature type="compositionally biased region" description="Basic and acidic residues" evidence="2">
    <location>
        <begin position="415"/>
        <end position="430"/>
    </location>
</feature>
<evidence type="ECO:0000256" key="2">
    <source>
        <dbReference type="SAM" id="MobiDB-lite"/>
    </source>
</evidence>
<gene>
    <name evidence="4" type="primary">nlhH_3</name>
    <name evidence="4" type="ORF">Poly21_16000</name>
</gene>
<accession>A0A5C6C5Z8</accession>
<keyword evidence="5" id="KW-1185">Reference proteome</keyword>
<proteinExistence type="predicted"/>
<evidence type="ECO:0000259" key="3">
    <source>
        <dbReference type="Pfam" id="PF20434"/>
    </source>
</evidence>
<dbReference type="InterPro" id="IPR018247">
    <property type="entry name" value="EF_Hand_1_Ca_BS"/>
</dbReference>
<dbReference type="Proteomes" id="UP000319908">
    <property type="component" value="Unassembled WGS sequence"/>
</dbReference>
<dbReference type="GO" id="GO:0106435">
    <property type="term" value="F:carboxylesterase activity"/>
    <property type="evidence" value="ECO:0007669"/>
    <property type="project" value="UniProtKB-EC"/>
</dbReference>
<dbReference type="PANTHER" id="PTHR48081:SF13">
    <property type="entry name" value="ALPHA_BETA HYDROLASE"/>
    <property type="match status" value="1"/>
</dbReference>
<evidence type="ECO:0000313" key="5">
    <source>
        <dbReference type="Proteomes" id="UP000319908"/>
    </source>
</evidence>
<dbReference type="InterPro" id="IPR049492">
    <property type="entry name" value="BD-FAE-like_dom"/>
</dbReference>
<dbReference type="Gene3D" id="1.10.238.10">
    <property type="entry name" value="EF-hand"/>
    <property type="match status" value="1"/>
</dbReference>
<keyword evidence="1 4" id="KW-0378">Hydrolase</keyword>
<organism evidence="4 5">
    <name type="scientific">Allorhodopirellula heiligendammensis</name>
    <dbReference type="NCBI Taxonomy" id="2714739"/>
    <lineage>
        <taxon>Bacteria</taxon>
        <taxon>Pseudomonadati</taxon>
        <taxon>Planctomycetota</taxon>
        <taxon>Planctomycetia</taxon>
        <taxon>Pirellulales</taxon>
        <taxon>Pirellulaceae</taxon>
        <taxon>Allorhodopirellula</taxon>
    </lineage>
</organism>
<dbReference type="PANTHER" id="PTHR48081">
    <property type="entry name" value="AB HYDROLASE SUPERFAMILY PROTEIN C4A8.06C"/>
    <property type="match status" value="1"/>
</dbReference>
<dbReference type="Gene3D" id="3.40.50.1820">
    <property type="entry name" value="alpha/beta hydrolase"/>
    <property type="match status" value="1"/>
</dbReference>
<dbReference type="InterPro" id="IPR029058">
    <property type="entry name" value="AB_hydrolase_fold"/>
</dbReference>
<feature type="compositionally biased region" description="Low complexity" evidence="2">
    <location>
        <begin position="348"/>
        <end position="363"/>
    </location>
</feature>
<dbReference type="SUPFAM" id="SSF47473">
    <property type="entry name" value="EF-hand"/>
    <property type="match status" value="1"/>
</dbReference>
<evidence type="ECO:0000313" key="4">
    <source>
        <dbReference type="EMBL" id="TWU19427.1"/>
    </source>
</evidence>
<dbReference type="EMBL" id="SJPU01000001">
    <property type="protein sequence ID" value="TWU19427.1"/>
    <property type="molecule type" value="Genomic_DNA"/>
</dbReference>
<reference evidence="4 5" key="1">
    <citation type="journal article" date="2020" name="Antonie Van Leeuwenhoek">
        <title>Rhodopirellula heiligendammensis sp. nov., Rhodopirellula pilleata sp. nov., and Rhodopirellula solitaria sp. nov. isolated from natural or artificial marine surfaces in Northern Germany and California, USA, and emended description of the genus Rhodopirellula.</title>
        <authorList>
            <person name="Kallscheuer N."/>
            <person name="Wiegand S."/>
            <person name="Jogler M."/>
            <person name="Boedeker C."/>
            <person name="Peeters S.H."/>
            <person name="Rast P."/>
            <person name="Heuer A."/>
            <person name="Jetten M.S.M."/>
            <person name="Rohde M."/>
            <person name="Jogler C."/>
        </authorList>
    </citation>
    <scope>NUCLEOTIDE SEQUENCE [LARGE SCALE GENOMIC DNA]</scope>
    <source>
        <strain evidence="4 5">Poly21</strain>
    </source>
</reference>
<name>A0A5C6C5Z8_9BACT</name>
<feature type="compositionally biased region" description="Basic and acidic residues" evidence="2">
    <location>
        <begin position="382"/>
        <end position="396"/>
    </location>
</feature>
<comment type="caution">
    <text evidence="4">The sequence shown here is derived from an EMBL/GenBank/DDBJ whole genome shotgun (WGS) entry which is preliminary data.</text>
</comment>
<feature type="domain" description="BD-FAE-like" evidence="3">
    <location>
        <begin position="90"/>
        <end position="296"/>
    </location>
</feature>
<sequence>MKFLGLNPNHLELVAPCKTLMNRLSQSTILTVCLSAATIWIALPAFAQTARRPMPRSQVQSRLLESRLLDGVTAHRDLAYVPGGDGRQRLDLYVPDASEMLPLLLWIHGGGWQGGSKDGCPPLRAGYPQQGYAVASIGYRLTGQAPFPAQIEDCKAAIRWLRAHADEYHLDPDRVGVWGSSAGGHLAALIGTSGGFEAFDVGENLDQSSGVQAVCDFYGPTDFNVFVTTPRYEGHAAAGSPESKLIGGLVLENPEKVRRVNPITYVDENDPPFLIVHGRQDATVPLNQSKLLFETLKKAEVSAHFHTIDGAGHGGIGFHDPSVSEMVRNFFDEYLKRDGNTVGEPAATTSESTVSNTSSSQQSPDREPRRPGISWRKVVASQDRDRDGRISEKEFRGGPALWKRLDQNDDGFITKSEHDSEMPTQRGSRE</sequence>
<protein>
    <submittedName>
        <fullName evidence="4">Carboxylesterase NlhH</fullName>
        <ecNumber evidence="4">3.1.1.1</ecNumber>
    </submittedName>
</protein>
<dbReference type="PROSITE" id="PS00018">
    <property type="entry name" value="EF_HAND_1"/>
    <property type="match status" value="1"/>
</dbReference>
<dbReference type="AlphaFoldDB" id="A0A5C6C5Z8"/>
<feature type="region of interest" description="Disordered" evidence="2">
    <location>
        <begin position="341"/>
        <end position="430"/>
    </location>
</feature>
<dbReference type="SUPFAM" id="SSF53474">
    <property type="entry name" value="alpha/beta-Hydrolases"/>
    <property type="match status" value="1"/>
</dbReference>